<name>A0ABY8WQH5_9ACTN</name>
<dbReference type="RefSeq" id="WP_284921611.1">
    <property type="nucleotide sequence ID" value="NZ_CP126980.1"/>
</dbReference>
<reference evidence="2 3" key="1">
    <citation type="submission" date="2023-06" db="EMBL/GenBank/DDBJ databases">
        <authorList>
            <person name="Yushchuk O."/>
            <person name="Binda E."/>
            <person name="Ruckert-Reed C."/>
            <person name="Fedorenko V."/>
            <person name="Kalinowski J."/>
            <person name="Marinelli F."/>
        </authorList>
    </citation>
    <scope>NUCLEOTIDE SEQUENCE [LARGE SCALE GENOMIC DNA]</scope>
    <source>
        <strain evidence="2 3">NRRL 3884</strain>
    </source>
</reference>
<evidence type="ECO:0000256" key="1">
    <source>
        <dbReference type="SAM" id="MobiDB-lite"/>
    </source>
</evidence>
<gene>
    <name evidence="2" type="ORF">ACTOB_003817</name>
</gene>
<dbReference type="EMBL" id="CP126980">
    <property type="protein sequence ID" value="WIN00132.1"/>
    <property type="molecule type" value="Genomic_DNA"/>
</dbReference>
<feature type="compositionally biased region" description="Basic and acidic residues" evidence="1">
    <location>
        <begin position="1"/>
        <end position="10"/>
    </location>
</feature>
<sequence length="150" mass="16659">MTDERVDVHRGRDRRHLHPGRPRRLAPRFTDTEAAELAAAAAAVGMTPTGFLAEAGLATARGIPSPELDPVRENLARLQRELFGLRTAAGRAQPFVPVGEAARFDRMLREVDEVIDRVDRQLARINRERPRLDGNWHAFTASLVAHRGAS</sequence>
<keyword evidence="3" id="KW-1185">Reference proteome</keyword>
<feature type="compositionally biased region" description="Basic residues" evidence="1">
    <location>
        <begin position="11"/>
        <end position="25"/>
    </location>
</feature>
<accession>A0ABY8WQH5</accession>
<proteinExistence type="predicted"/>
<feature type="region of interest" description="Disordered" evidence="1">
    <location>
        <begin position="1"/>
        <end position="25"/>
    </location>
</feature>
<evidence type="ECO:0000313" key="3">
    <source>
        <dbReference type="Proteomes" id="UP001240150"/>
    </source>
</evidence>
<dbReference type="Proteomes" id="UP001240150">
    <property type="component" value="Chromosome"/>
</dbReference>
<evidence type="ECO:0000313" key="2">
    <source>
        <dbReference type="EMBL" id="WIN00132.1"/>
    </source>
</evidence>
<protein>
    <submittedName>
        <fullName evidence="2">Uncharacterized protein</fullName>
    </submittedName>
</protein>
<organism evidence="2 3">
    <name type="scientific">Actinoplanes oblitus</name>
    <dbReference type="NCBI Taxonomy" id="3040509"/>
    <lineage>
        <taxon>Bacteria</taxon>
        <taxon>Bacillati</taxon>
        <taxon>Actinomycetota</taxon>
        <taxon>Actinomycetes</taxon>
        <taxon>Micromonosporales</taxon>
        <taxon>Micromonosporaceae</taxon>
        <taxon>Actinoplanes</taxon>
    </lineage>
</organism>